<accession>A4S713</accession>
<dbReference type="HOGENOM" id="CLU_406344_0_0_1"/>
<dbReference type="Proteomes" id="UP000001568">
    <property type="component" value="Chromosome 14"/>
</dbReference>
<reference evidence="2 3" key="1">
    <citation type="journal article" date="2007" name="Proc. Natl. Acad. Sci. U.S.A.">
        <title>The tiny eukaryote Ostreococcus provides genomic insights into the paradox of plankton speciation.</title>
        <authorList>
            <person name="Palenik B."/>
            <person name="Grimwood J."/>
            <person name="Aerts A."/>
            <person name="Rouze P."/>
            <person name="Salamov A."/>
            <person name="Putnam N."/>
            <person name="Dupont C."/>
            <person name="Jorgensen R."/>
            <person name="Derelle E."/>
            <person name="Rombauts S."/>
            <person name="Zhou K."/>
            <person name="Otillar R."/>
            <person name="Merchant S.S."/>
            <person name="Podell S."/>
            <person name="Gaasterland T."/>
            <person name="Napoli C."/>
            <person name="Gendler K."/>
            <person name="Manuell A."/>
            <person name="Tai V."/>
            <person name="Vallon O."/>
            <person name="Piganeau G."/>
            <person name="Jancek S."/>
            <person name="Heijde M."/>
            <person name="Jabbari K."/>
            <person name="Bowler C."/>
            <person name="Lohr M."/>
            <person name="Robbens S."/>
            <person name="Werner G."/>
            <person name="Dubchak I."/>
            <person name="Pazour G.J."/>
            <person name="Ren Q."/>
            <person name="Paulsen I."/>
            <person name="Delwiche C."/>
            <person name="Schmutz J."/>
            <person name="Rokhsar D."/>
            <person name="Van de Peer Y."/>
            <person name="Moreau H."/>
            <person name="Grigoriev I.V."/>
        </authorList>
    </citation>
    <scope>NUCLEOTIDE SEQUENCE [LARGE SCALE GENOMIC DNA]</scope>
    <source>
        <strain evidence="2 3">CCE9901</strain>
    </source>
</reference>
<evidence type="ECO:0000313" key="3">
    <source>
        <dbReference type="Proteomes" id="UP000001568"/>
    </source>
</evidence>
<name>A4S713_OSTLU</name>
<proteinExistence type="predicted"/>
<dbReference type="GeneID" id="5005522"/>
<dbReference type="OMA" id="WIDILYS"/>
<feature type="region of interest" description="Disordered" evidence="1">
    <location>
        <begin position="603"/>
        <end position="641"/>
    </location>
</feature>
<dbReference type="OrthoDB" id="10424754at2759"/>
<sequence length="678" mass="72664">MARSGDGWDDDACLACACAVTKNNDGFKWSDAEGGDGVESVARRMSPSGRCSWCGKETRHRVTRATGRRGTYLSHCARCARATHKCERCAEGFAKIGDGRCAKCAGWVETWTTSEAFAAATRRVAWCSWCGEKSSHVRRGTRGSDAYECMVCGGGTAACERCGEDAEVMRKRSRPGGGSCARCAAAETTTRRINIGGHVSVPTIGALAKAFKRALSRGDDAATATASAEEIARGWDLRLAKREAADERAGFIFDVLDRESDYRDKAYRAGLIRPFLLLATLPPRERVRLGMRLGVTLCRSSAYLDPHAEAWKLLRDPMCGLQTRGGSVSRVVEKVTGVGRGANWIDILYSALTLGADTGKCPATDPSELDALPKFRSTGHAMFALRVASHPSLSAFEVATLRLVGRAQRGRLAPASTIVLDGVCRHPRMATLRSRLAKAYPRHADEVSRHAVTCAFASSEWASTMRPSSPGDVEETAEEVFGMLLDGAPFSRRCGAADEDVLDESADAHLSRGAPSLLGSLASATSIGLASYAAAQFAPKKFAVLTPRDIMDLTTGVRTPTLTSSGIFEPVAVMLIHNVLLAARNVHVDEHLPDEASRLSRDALMSAQSPSVAAPTPEPASETSPGSPIDDEPGSPWAPKYAHLQDEDAKVRLEELEEAEESAAMLARYINALDTSDL</sequence>
<protein>
    <submittedName>
        <fullName evidence="2">Uncharacterized protein</fullName>
    </submittedName>
</protein>
<dbReference type="RefSeq" id="XP_001421374.1">
    <property type="nucleotide sequence ID" value="XM_001421337.1"/>
</dbReference>
<organism evidence="2 3">
    <name type="scientific">Ostreococcus lucimarinus (strain CCE9901)</name>
    <dbReference type="NCBI Taxonomy" id="436017"/>
    <lineage>
        <taxon>Eukaryota</taxon>
        <taxon>Viridiplantae</taxon>
        <taxon>Chlorophyta</taxon>
        <taxon>Mamiellophyceae</taxon>
        <taxon>Mamiellales</taxon>
        <taxon>Bathycoccaceae</taxon>
        <taxon>Ostreococcus</taxon>
    </lineage>
</organism>
<evidence type="ECO:0000313" key="2">
    <source>
        <dbReference type="EMBL" id="ABO99667.1"/>
    </source>
</evidence>
<dbReference type="EMBL" id="CP000594">
    <property type="protein sequence ID" value="ABO99667.1"/>
    <property type="molecule type" value="Genomic_DNA"/>
</dbReference>
<dbReference type="KEGG" id="olu:OSTLU_17975"/>
<keyword evidence="3" id="KW-1185">Reference proteome</keyword>
<dbReference type="AlphaFoldDB" id="A4S713"/>
<gene>
    <name evidence="2" type="ORF">OSTLU_17975</name>
</gene>
<evidence type="ECO:0000256" key="1">
    <source>
        <dbReference type="SAM" id="MobiDB-lite"/>
    </source>
</evidence>
<feature type="non-terminal residue" evidence="2">
    <location>
        <position position="678"/>
    </location>
</feature>